<protein>
    <recommendedName>
        <fullName evidence="3">DUF3562 domain-containing protein</fullName>
    </recommendedName>
</protein>
<comment type="caution">
    <text evidence="1">The sequence shown here is derived from an EMBL/GenBank/DDBJ whole genome shotgun (WGS) entry which is preliminary data.</text>
</comment>
<dbReference type="Proteomes" id="UP000291189">
    <property type="component" value="Unassembled WGS sequence"/>
</dbReference>
<name>A0A4Q5IX67_9ACTN</name>
<sequence length="72" mass="8151">MTLTVHAGHDEETRIADVRNRLTQRFPDLDPALVVRAVDEAHRELAGATVRDFVPILVEKHARDVLEQARRG</sequence>
<gene>
    <name evidence="1" type="ORF">ETU37_15450</name>
</gene>
<evidence type="ECO:0000313" key="2">
    <source>
        <dbReference type="Proteomes" id="UP000291189"/>
    </source>
</evidence>
<keyword evidence="2" id="KW-1185">Reference proteome</keyword>
<evidence type="ECO:0008006" key="3">
    <source>
        <dbReference type="Google" id="ProtNLM"/>
    </source>
</evidence>
<dbReference type="Gene3D" id="1.10.8.1060">
    <property type="entry name" value="Corynebacterium glutamicum thioredoxin-dependent arsenate reductase, N-terminal domain"/>
    <property type="match status" value="1"/>
</dbReference>
<proteinExistence type="predicted"/>
<dbReference type="NCBIfam" id="NF046112">
    <property type="entry name" value="MSMEG_6209_Nter"/>
    <property type="match status" value="1"/>
</dbReference>
<organism evidence="1 2">
    <name type="scientific">Nocardioides iriomotensis</name>
    <dbReference type="NCBI Taxonomy" id="715784"/>
    <lineage>
        <taxon>Bacteria</taxon>
        <taxon>Bacillati</taxon>
        <taxon>Actinomycetota</taxon>
        <taxon>Actinomycetes</taxon>
        <taxon>Propionibacteriales</taxon>
        <taxon>Nocardioidaceae</taxon>
        <taxon>Nocardioides</taxon>
    </lineage>
</organism>
<dbReference type="RefSeq" id="WP_129988245.1">
    <property type="nucleotide sequence ID" value="NZ_SDPU01000028.1"/>
</dbReference>
<evidence type="ECO:0000313" key="1">
    <source>
        <dbReference type="EMBL" id="RYU10654.1"/>
    </source>
</evidence>
<dbReference type="AlphaFoldDB" id="A0A4Q5IX67"/>
<reference evidence="1 2" key="1">
    <citation type="submission" date="2019-01" db="EMBL/GenBank/DDBJ databases">
        <title>Nocardioides guangzhouensis sp. nov., an actinobacterium isolated from soil.</title>
        <authorList>
            <person name="Fu Y."/>
            <person name="Cai Y."/>
            <person name="Lin Z."/>
            <person name="Chen P."/>
        </authorList>
    </citation>
    <scope>NUCLEOTIDE SEQUENCE [LARGE SCALE GENOMIC DNA]</scope>
    <source>
        <strain evidence="1 2">NBRC 105384</strain>
    </source>
</reference>
<dbReference type="OrthoDB" id="4277148at2"/>
<dbReference type="EMBL" id="SDPU01000028">
    <property type="protein sequence ID" value="RYU10654.1"/>
    <property type="molecule type" value="Genomic_DNA"/>
</dbReference>
<accession>A0A4Q5IX67</accession>